<dbReference type="InterPro" id="IPR033810">
    <property type="entry name" value="Carboxypeptidase_T"/>
</dbReference>
<evidence type="ECO:0000256" key="11">
    <source>
        <dbReference type="ARBA" id="ARBA00055464"/>
    </source>
</evidence>
<evidence type="ECO:0000256" key="6">
    <source>
        <dbReference type="ARBA" id="ARBA00022729"/>
    </source>
</evidence>
<keyword evidence="9" id="KW-0482">Metalloprotease</keyword>
<dbReference type="Gene3D" id="2.60.120.200">
    <property type="match status" value="1"/>
</dbReference>
<dbReference type="GO" id="GO:0006508">
    <property type="term" value="P:proteolysis"/>
    <property type="evidence" value="ECO:0007669"/>
    <property type="project" value="UniProtKB-KW"/>
</dbReference>
<dbReference type="CDD" id="cd03859">
    <property type="entry name" value="M14_CPT"/>
    <property type="match status" value="1"/>
</dbReference>
<evidence type="ECO:0000259" key="16">
    <source>
        <dbReference type="PROSITE" id="PS50060"/>
    </source>
</evidence>
<evidence type="ECO:0000313" key="19">
    <source>
        <dbReference type="Proteomes" id="UP000587527"/>
    </source>
</evidence>
<comment type="caution">
    <text evidence="18">The sequence shown here is derived from an EMBL/GenBank/DDBJ whole genome shotgun (WGS) entry which is preliminary data.</text>
</comment>
<dbReference type="PROSITE" id="PS52035">
    <property type="entry name" value="PEPTIDASE_M14"/>
    <property type="match status" value="1"/>
</dbReference>
<feature type="active site" description="Proton donor/acceptor" evidence="14">
    <location>
        <position position="382"/>
    </location>
</feature>
<accession>A0A841BMJ4</accession>
<keyword evidence="3" id="KW-0121">Carboxypeptidase</keyword>
<dbReference type="PANTHER" id="PTHR11705">
    <property type="entry name" value="PROTEASE FAMILY M14 CARBOXYPEPTIDASE A,B"/>
    <property type="match status" value="1"/>
</dbReference>
<keyword evidence="4" id="KW-0645">Protease</keyword>
<comment type="function">
    <text evidence="11">Carboxypeptidase that possesses the specificities of both mammalian Cpase A and B. Thus shows broad substrate specificity, being able to cleave Cbz-Gly-Leu, Cbz-Gly-Val, Cbz-Gly-Phe, Cbz-Gly-Lys and Bz-Gly-Arg in vitro.</text>
</comment>
<keyword evidence="6" id="KW-0732">Signal</keyword>
<dbReference type="InterPro" id="IPR057246">
    <property type="entry name" value="CARBOXYPEPT_ZN_1"/>
</dbReference>
<organism evidence="18 19">
    <name type="scientific">Allocatelliglobosispora scoriae</name>
    <dbReference type="NCBI Taxonomy" id="643052"/>
    <lineage>
        <taxon>Bacteria</taxon>
        <taxon>Bacillati</taxon>
        <taxon>Actinomycetota</taxon>
        <taxon>Actinomycetes</taxon>
        <taxon>Micromonosporales</taxon>
        <taxon>Micromonosporaceae</taxon>
        <taxon>Allocatelliglobosispora</taxon>
    </lineage>
</organism>
<dbReference type="PROSITE" id="PS50060">
    <property type="entry name" value="MAM_2"/>
    <property type="match status" value="1"/>
</dbReference>
<evidence type="ECO:0000256" key="7">
    <source>
        <dbReference type="ARBA" id="ARBA00022801"/>
    </source>
</evidence>
<comment type="cofactor">
    <cofactor evidence="1">
        <name>Zn(2+)</name>
        <dbReference type="ChEBI" id="CHEBI:29105"/>
    </cofactor>
</comment>
<evidence type="ECO:0000256" key="15">
    <source>
        <dbReference type="SAM" id="MobiDB-lite"/>
    </source>
</evidence>
<dbReference type="AlphaFoldDB" id="A0A841BMJ4"/>
<keyword evidence="8" id="KW-0862">Zinc</keyword>
<comment type="catalytic activity">
    <reaction evidence="10">
        <text>Releases a C-terminal residue, which may be hydrophobic or positively charged.</text>
        <dbReference type="EC" id="3.4.17.18"/>
    </reaction>
</comment>
<evidence type="ECO:0000256" key="8">
    <source>
        <dbReference type="ARBA" id="ARBA00022833"/>
    </source>
</evidence>
<dbReference type="GO" id="GO:0008270">
    <property type="term" value="F:zinc ion binding"/>
    <property type="evidence" value="ECO:0007669"/>
    <property type="project" value="InterPro"/>
</dbReference>
<evidence type="ECO:0000256" key="2">
    <source>
        <dbReference type="ARBA" id="ARBA00005988"/>
    </source>
</evidence>
<protein>
    <recommendedName>
        <fullName evidence="13">Zinc carboxypeptidase</fullName>
        <ecNumber evidence="12">3.4.17.18</ecNumber>
    </recommendedName>
</protein>
<dbReference type="PROSITE" id="PS00133">
    <property type="entry name" value="CARBOXYPEPT_ZN_2"/>
    <property type="match status" value="1"/>
</dbReference>
<keyword evidence="19" id="KW-1185">Reference proteome</keyword>
<proteinExistence type="inferred from homology"/>
<dbReference type="InterPro" id="IPR000834">
    <property type="entry name" value="Peptidase_M14"/>
</dbReference>
<dbReference type="InterPro" id="IPR013320">
    <property type="entry name" value="ConA-like_dom_sf"/>
</dbReference>
<dbReference type="InterPro" id="IPR000998">
    <property type="entry name" value="MAM_dom"/>
</dbReference>
<dbReference type="GO" id="GO:0004181">
    <property type="term" value="F:metallocarboxypeptidase activity"/>
    <property type="evidence" value="ECO:0007669"/>
    <property type="project" value="InterPro"/>
</dbReference>
<evidence type="ECO:0000256" key="5">
    <source>
        <dbReference type="ARBA" id="ARBA00022723"/>
    </source>
</evidence>
<evidence type="ECO:0000256" key="13">
    <source>
        <dbReference type="ARBA" id="ARBA00074273"/>
    </source>
</evidence>
<evidence type="ECO:0000256" key="10">
    <source>
        <dbReference type="ARBA" id="ARBA00050859"/>
    </source>
</evidence>
<dbReference type="Gene3D" id="3.40.630.10">
    <property type="entry name" value="Zn peptidases"/>
    <property type="match status" value="1"/>
</dbReference>
<evidence type="ECO:0000256" key="4">
    <source>
        <dbReference type="ARBA" id="ARBA00022670"/>
    </source>
</evidence>
<name>A0A841BMJ4_9ACTN</name>
<feature type="compositionally biased region" description="Low complexity" evidence="15">
    <location>
        <begin position="453"/>
        <end position="466"/>
    </location>
</feature>
<dbReference type="PRINTS" id="PR00765">
    <property type="entry name" value="CRBOXYPTASEA"/>
</dbReference>
<dbReference type="FunFam" id="3.40.630.10:FF:000084">
    <property type="entry name" value="Carboxypeptidase B2"/>
    <property type="match status" value="1"/>
</dbReference>
<dbReference type="PROSITE" id="PS00132">
    <property type="entry name" value="CARBOXYPEPT_ZN_1"/>
    <property type="match status" value="1"/>
</dbReference>
<evidence type="ECO:0000256" key="9">
    <source>
        <dbReference type="ARBA" id="ARBA00023049"/>
    </source>
</evidence>
<feature type="compositionally biased region" description="Polar residues" evidence="15">
    <location>
        <begin position="474"/>
        <end position="488"/>
    </location>
</feature>
<comment type="similarity">
    <text evidence="2 14">Belongs to the peptidase M14 family.</text>
</comment>
<feature type="region of interest" description="Disordered" evidence="15">
    <location>
        <begin position="449"/>
        <end position="488"/>
    </location>
</feature>
<dbReference type="GO" id="GO:0005615">
    <property type="term" value="C:extracellular space"/>
    <property type="evidence" value="ECO:0007669"/>
    <property type="project" value="TreeGrafter"/>
</dbReference>
<dbReference type="EMBL" id="JACHMN010000002">
    <property type="protein sequence ID" value="MBB5867972.1"/>
    <property type="molecule type" value="Genomic_DNA"/>
</dbReference>
<dbReference type="PANTHER" id="PTHR11705:SF143">
    <property type="entry name" value="SLL0236 PROTEIN"/>
    <property type="match status" value="1"/>
</dbReference>
<keyword evidence="7" id="KW-0378">Hydrolase</keyword>
<dbReference type="GO" id="GO:0016020">
    <property type="term" value="C:membrane"/>
    <property type="evidence" value="ECO:0007669"/>
    <property type="project" value="InterPro"/>
</dbReference>
<evidence type="ECO:0000256" key="12">
    <source>
        <dbReference type="ARBA" id="ARBA00066554"/>
    </source>
</evidence>
<evidence type="ECO:0000313" key="18">
    <source>
        <dbReference type="EMBL" id="MBB5867972.1"/>
    </source>
</evidence>
<dbReference type="Proteomes" id="UP000587527">
    <property type="component" value="Unassembled WGS sequence"/>
</dbReference>
<dbReference type="SUPFAM" id="SSF53187">
    <property type="entry name" value="Zn-dependent exopeptidases"/>
    <property type="match status" value="1"/>
</dbReference>
<dbReference type="InterPro" id="IPR057247">
    <property type="entry name" value="CARBOXYPEPT_ZN_2"/>
</dbReference>
<reference evidence="18 19" key="1">
    <citation type="submission" date="2020-08" db="EMBL/GenBank/DDBJ databases">
        <title>Sequencing the genomes of 1000 actinobacteria strains.</title>
        <authorList>
            <person name="Klenk H.-P."/>
        </authorList>
    </citation>
    <scope>NUCLEOTIDE SEQUENCE [LARGE SCALE GENOMIC DNA]</scope>
    <source>
        <strain evidence="18 19">DSM 45362</strain>
    </source>
</reference>
<gene>
    <name evidence="18" type="ORF">F4553_001351</name>
</gene>
<dbReference type="SMART" id="SM00631">
    <property type="entry name" value="Zn_pept"/>
    <property type="match status" value="1"/>
</dbReference>
<dbReference type="Pfam" id="PF00246">
    <property type="entry name" value="Peptidase_M14"/>
    <property type="match status" value="1"/>
</dbReference>
<keyword evidence="5" id="KW-0479">Metal-binding</keyword>
<evidence type="ECO:0000259" key="17">
    <source>
        <dbReference type="PROSITE" id="PS52035"/>
    </source>
</evidence>
<evidence type="ECO:0000256" key="1">
    <source>
        <dbReference type="ARBA" id="ARBA00001947"/>
    </source>
</evidence>
<dbReference type="RefSeq" id="WP_184833538.1">
    <property type="nucleotide sequence ID" value="NZ_JACHMN010000002.1"/>
</dbReference>
<dbReference type="EC" id="3.4.17.18" evidence="12"/>
<feature type="domain" description="Peptidase M14" evidence="17">
    <location>
        <begin position="113"/>
        <end position="419"/>
    </location>
</feature>
<evidence type="ECO:0000256" key="14">
    <source>
        <dbReference type="PROSITE-ProRule" id="PRU01379"/>
    </source>
</evidence>
<feature type="domain" description="MAM" evidence="16">
    <location>
        <begin position="431"/>
        <end position="617"/>
    </location>
</feature>
<sequence length="617" mass="66098">MRRHVAVVISVLALGAALVQGGPAVSSPMVVVEPLGNTVAQYKVIGPQTFADRDAVARTGAAVDFIEHGKIFVSATRSEARQIEALGFKLELIPPPVKAPDAKLYDFPSADSAYHNYTEMVAEVDKIVADHPAIASKINIGTTYEGRAIVGLKISDNVGTDEAEPEILFNANQHAREHLTVEQALYLANLFTDSYTTDSRIANIVNSREIWILPSVNPDGAEYDVATGSYRSWRKNRQPNSGSTYVGTDLNRNWGYQWGCCGGSSGSTSSETYRGPSAFSAPESQRIRDFILSRRIGGVQQIKVSVDIHTYSQLILWPYGYKTADTGTDMTVDQNNVFKTIGNAMAATNGYTPEQSSDLYIADGTIIDWEFQNQGIFAYTFELYPGESGSGGGFYPPDEQIVPQTTRNREAFLMLSEYADCVYRAIGKEVQYCNANPGTTVWSDTLETATGWTTNPNGTDTATTGAWERGDPEATTSSGTKQLGTTVSGTNDLVTGRLAGTAAGDYDLDGGTSSIRSTTVTLPSSGTLNLSYSWYLAHGSNASSADFFRVSIIHNGGTTVLHSVAGAAANRDGAWGTQTVNISAYAGQTIRILIEAADASGASLVEAGVDDVKITQQ</sequence>
<dbReference type="SUPFAM" id="SSF49899">
    <property type="entry name" value="Concanavalin A-like lectins/glucanases"/>
    <property type="match status" value="1"/>
</dbReference>
<evidence type="ECO:0000256" key="3">
    <source>
        <dbReference type="ARBA" id="ARBA00022645"/>
    </source>
</evidence>